<feature type="domain" description="Pterin-binding" evidence="13">
    <location>
        <begin position="24"/>
        <end position="271"/>
    </location>
</feature>
<evidence type="ECO:0000256" key="6">
    <source>
        <dbReference type="ARBA" id="ARBA00016919"/>
    </source>
</evidence>
<dbReference type="EMBL" id="JBHUEH010000002">
    <property type="protein sequence ID" value="MFD1883997.1"/>
    <property type="molecule type" value="Genomic_DNA"/>
</dbReference>
<dbReference type="PANTHER" id="PTHR20941:SF1">
    <property type="entry name" value="FOLIC ACID SYNTHESIS PROTEIN FOL1"/>
    <property type="match status" value="1"/>
</dbReference>
<dbReference type="NCBIfam" id="TIGR01496">
    <property type="entry name" value="DHPS"/>
    <property type="match status" value="1"/>
</dbReference>
<accession>A0ABW4RD02</accession>
<dbReference type="InterPro" id="IPR045031">
    <property type="entry name" value="DHP_synth-like"/>
</dbReference>
<keyword evidence="8 12" id="KW-0479">Metal-binding</keyword>
<evidence type="ECO:0000256" key="12">
    <source>
        <dbReference type="RuleBase" id="RU361205"/>
    </source>
</evidence>
<dbReference type="InterPro" id="IPR006390">
    <property type="entry name" value="DHP_synth_dom"/>
</dbReference>
<dbReference type="PROSITE" id="PS00793">
    <property type="entry name" value="DHPS_2"/>
    <property type="match status" value="1"/>
</dbReference>
<evidence type="ECO:0000256" key="2">
    <source>
        <dbReference type="ARBA" id="ARBA00001946"/>
    </source>
</evidence>
<keyword evidence="15" id="KW-1185">Reference proteome</keyword>
<dbReference type="SUPFAM" id="SSF51717">
    <property type="entry name" value="Dihydropteroate synthetase-like"/>
    <property type="match status" value="1"/>
</dbReference>
<protein>
    <recommendedName>
        <fullName evidence="6 12">Dihydropteroate synthase</fullName>
        <shortName evidence="12">DHPS</shortName>
        <ecNumber evidence="5 12">2.5.1.15</ecNumber>
    </recommendedName>
    <alternativeName>
        <fullName evidence="11 12">Dihydropteroate pyrophosphorylase</fullName>
    </alternativeName>
</protein>
<name>A0ABW4RD02_9BACL</name>
<dbReference type="RefSeq" id="WP_347327188.1">
    <property type="nucleotide sequence ID" value="NZ_JBCGUH010000022.1"/>
</dbReference>
<proteinExistence type="inferred from homology"/>
<comment type="cofactor">
    <cofactor evidence="2 12">
        <name>Mg(2+)</name>
        <dbReference type="ChEBI" id="CHEBI:18420"/>
    </cofactor>
</comment>
<evidence type="ECO:0000256" key="7">
    <source>
        <dbReference type="ARBA" id="ARBA00022679"/>
    </source>
</evidence>
<dbReference type="InterPro" id="IPR000489">
    <property type="entry name" value="Pterin-binding_dom"/>
</dbReference>
<evidence type="ECO:0000256" key="5">
    <source>
        <dbReference type="ARBA" id="ARBA00012458"/>
    </source>
</evidence>
<keyword evidence="7 12" id="KW-0808">Transferase</keyword>
<comment type="pathway">
    <text evidence="3 12">Cofactor biosynthesis; tetrahydrofolate biosynthesis; 7,8-dihydrofolate from 2-amino-4-hydroxy-6-hydroxymethyl-7,8-dihydropteridine diphosphate and 4-aminobenzoate: step 1/2.</text>
</comment>
<dbReference type="PROSITE" id="PS00792">
    <property type="entry name" value="DHPS_1"/>
    <property type="match status" value="1"/>
</dbReference>
<evidence type="ECO:0000259" key="13">
    <source>
        <dbReference type="PROSITE" id="PS50972"/>
    </source>
</evidence>
<evidence type="ECO:0000256" key="11">
    <source>
        <dbReference type="ARBA" id="ARBA00030193"/>
    </source>
</evidence>
<dbReference type="Proteomes" id="UP001597233">
    <property type="component" value="Unassembled WGS sequence"/>
</dbReference>
<comment type="similarity">
    <text evidence="4 12">Belongs to the DHPS family.</text>
</comment>
<gene>
    <name evidence="14" type="primary">folP</name>
    <name evidence="14" type="ORF">ACFSC9_00480</name>
</gene>
<dbReference type="InterPro" id="IPR011005">
    <property type="entry name" value="Dihydropteroate_synth-like_sf"/>
</dbReference>
<sequence>MRKPIYPIHEYDLGTASLRLDQTTRIMGILNITPDSFSDGGSYTSVERAIAHAKQMVEEGADIIDIGGESTRPGHEPVSEQEELNRVLPVIQALRQQLPELPLSIDTYKAEVARQAIEAGAHIINDVWGGMADERMFDVVAELGCPYILMHNRYNMEYTDLATDVRHDLEQRIQYALAAGVTPQQIIIDPGIGFAKTGEHNLELMRRLDELHPLGYPLLLGTSRKRFIRSVLDAAPDDVVEGTLATTALGIAQGCQIIRVHDVRANKKLAMMCDAMLQQGIS</sequence>
<keyword evidence="9 12" id="KW-0460">Magnesium</keyword>
<evidence type="ECO:0000256" key="1">
    <source>
        <dbReference type="ARBA" id="ARBA00000012"/>
    </source>
</evidence>
<dbReference type="Gene3D" id="3.20.20.20">
    <property type="entry name" value="Dihydropteroate synthase-like"/>
    <property type="match status" value="1"/>
</dbReference>
<organism evidence="14 15">
    <name type="scientific">Paenibacillus wenxiniae</name>
    <dbReference type="NCBI Taxonomy" id="1636843"/>
    <lineage>
        <taxon>Bacteria</taxon>
        <taxon>Bacillati</taxon>
        <taxon>Bacillota</taxon>
        <taxon>Bacilli</taxon>
        <taxon>Bacillales</taxon>
        <taxon>Paenibacillaceae</taxon>
        <taxon>Paenibacillus</taxon>
    </lineage>
</organism>
<evidence type="ECO:0000313" key="15">
    <source>
        <dbReference type="Proteomes" id="UP001597233"/>
    </source>
</evidence>
<dbReference type="PROSITE" id="PS50972">
    <property type="entry name" value="PTERIN_BINDING"/>
    <property type="match status" value="1"/>
</dbReference>
<evidence type="ECO:0000256" key="10">
    <source>
        <dbReference type="ARBA" id="ARBA00022909"/>
    </source>
</evidence>
<comment type="caution">
    <text evidence="14">The sequence shown here is derived from an EMBL/GenBank/DDBJ whole genome shotgun (WGS) entry which is preliminary data.</text>
</comment>
<dbReference type="Pfam" id="PF00809">
    <property type="entry name" value="Pterin_bind"/>
    <property type="match status" value="1"/>
</dbReference>
<dbReference type="GO" id="GO:0004156">
    <property type="term" value="F:dihydropteroate synthase activity"/>
    <property type="evidence" value="ECO:0007669"/>
    <property type="project" value="UniProtKB-EC"/>
</dbReference>
<comment type="catalytic activity">
    <reaction evidence="1">
        <text>(7,8-dihydropterin-6-yl)methyl diphosphate + 4-aminobenzoate = 7,8-dihydropteroate + diphosphate</text>
        <dbReference type="Rhea" id="RHEA:19949"/>
        <dbReference type="ChEBI" id="CHEBI:17836"/>
        <dbReference type="ChEBI" id="CHEBI:17839"/>
        <dbReference type="ChEBI" id="CHEBI:33019"/>
        <dbReference type="ChEBI" id="CHEBI:72950"/>
        <dbReference type="EC" id="2.5.1.15"/>
    </reaction>
</comment>
<evidence type="ECO:0000256" key="9">
    <source>
        <dbReference type="ARBA" id="ARBA00022842"/>
    </source>
</evidence>
<evidence type="ECO:0000256" key="4">
    <source>
        <dbReference type="ARBA" id="ARBA00009503"/>
    </source>
</evidence>
<dbReference type="PANTHER" id="PTHR20941">
    <property type="entry name" value="FOLATE SYNTHESIS PROTEINS"/>
    <property type="match status" value="1"/>
</dbReference>
<dbReference type="EC" id="2.5.1.15" evidence="5 12"/>
<comment type="function">
    <text evidence="12">Catalyzes the condensation of para-aminobenzoate (pABA) with 6-hydroxymethyl-7,8-dihydropterin diphosphate (DHPt-PP) to form 7,8-dihydropteroate (H2Pte), the immediate precursor of folate derivatives.</text>
</comment>
<evidence type="ECO:0000256" key="3">
    <source>
        <dbReference type="ARBA" id="ARBA00004763"/>
    </source>
</evidence>
<dbReference type="CDD" id="cd00739">
    <property type="entry name" value="DHPS"/>
    <property type="match status" value="1"/>
</dbReference>
<evidence type="ECO:0000313" key="14">
    <source>
        <dbReference type="EMBL" id="MFD1883997.1"/>
    </source>
</evidence>
<evidence type="ECO:0000256" key="8">
    <source>
        <dbReference type="ARBA" id="ARBA00022723"/>
    </source>
</evidence>
<reference evidence="15" key="1">
    <citation type="journal article" date="2019" name="Int. J. Syst. Evol. Microbiol.">
        <title>The Global Catalogue of Microorganisms (GCM) 10K type strain sequencing project: providing services to taxonomists for standard genome sequencing and annotation.</title>
        <authorList>
            <consortium name="The Broad Institute Genomics Platform"/>
            <consortium name="The Broad Institute Genome Sequencing Center for Infectious Disease"/>
            <person name="Wu L."/>
            <person name="Ma J."/>
        </authorList>
    </citation>
    <scope>NUCLEOTIDE SEQUENCE [LARGE SCALE GENOMIC DNA]</scope>
    <source>
        <strain evidence="15">CCUG 54950</strain>
    </source>
</reference>
<keyword evidence="10 12" id="KW-0289">Folate biosynthesis</keyword>